<dbReference type="PANTHER" id="PTHR42648">
    <property type="entry name" value="TRANSPOSASE, PUTATIVE-RELATED"/>
    <property type="match status" value="1"/>
</dbReference>
<feature type="region of interest" description="Disordered" evidence="1">
    <location>
        <begin position="728"/>
        <end position="756"/>
    </location>
</feature>
<dbReference type="InterPro" id="IPR001878">
    <property type="entry name" value="Znf_CCHC"/>
</dbReference>
<dbReference type="InterPro" id="IPR039537">
    <property type="entry name" value="Retrotran_Ty1/copia-like"/>
</dbReference>
<reference evidence="3" key="1">
    <citation type="journal article" date="2019" name="Sci. Rep.">
        <title>Draft genome of Tanacetum cinerariifolium, the natural source of mosquito coil.</title>
        <authorList>
            <person name="Yamashiro T."/>
            <person name="Shiraishi A."/>
            <person name="Satake H."/>
            <person name="Nakayama K."/>
        </authorList>
    </citation>
    <scope>NUCLEOTIDE SEQUENCE</scope>
</reference>
<dbReference type="Pfam" id="PF25597">
    <property type="entry name" value="SH3_retrovirus"/>
    <property type="match status" value="1"/>
</dbReference>
<protein>
    <submittedName>
        <fullName evidence="3">Ribonuclease H-like domain-containing protein</fullName>
    </submittedName>
</protein>
<dbReference type="Pfam" id="PF14223">
    <property type="entry name" value="Retrotran_gag_2"/>
    <property type="match status" value="1"/>
</dbReference>
<dbReference type="Gene3D" id="4.10.60.10">
    <property type="entry name" value="Zinc finger, CCHC-type"/>
    <property type="match status" value="1"/>
</dbReference>
<sequence length="1446" mass="163696">MEGRVDGLVEEVEGMENRQEEFVVELVTKIVKEVTEGDVRSVNMINAQNGYSYKEFMIDVLKARMLTDEAIRNGSLRKNTNKRGNGEEPSRNGNVRDDHMRSRIRRAFASTTNPVKREYTGAAPKCTNYSFYHHPEMPCRTCMNYNRLGHFAKDCRVGPRIVNPVNTRNLTTTHGTCFEYGGTDHYKATCPRLNRAPRQGGIRPNQAMAIKGGQGRGNNGNPAWGRAFVIGAEEARQDPNIITGIEPSSLGFAYDIEIANGQLVEINKVIHGYWLSRNKAEIVFHEKVVRIPLPHSKILRVLGKKPEEKMKYLMSAKTEEQKLKDIVVVRNYLENGNSFKPVAETTIDDAGTSTTIILGPVTIEEKAKKKNNVKARSMLLMAFPNEHLMTFNQYKDAKTLFAAIEIRFGGNEATKKTQKTLLKQLYENFSAKSTESLDLIFNRLQKLVSQLAVLGVFFSQEDLNLKFLRSFPSEWNTRVVVWRNKSDLDIMSIDDLYNNFKIVEQEVRGTTSTNTSSQNMAFMSSSSPNNTNEVPANFGVSTASPQVSTANLSDATVKITINGSDTAGYDKSKVECFNCHKIWDFARECRVPRNQANKTRNQETTRRTVKVEDTSSKAMVAIDEASFDWSYMTDDEAPTNMDFTALSGSELIGSQVTDNSNKGLGYVSYNVVPPPHTGRFSPPRIDLSYTGLLEFVEPSVQSYGVKPIEVVTQKSSVKISAPVRENNGAPLIEDWESDEEDEVESPPEKERKTIEPSVDKVEVEIPKQNDKSARRPVKYTEMYIKQRPRGNQKNWNNLKSHQLGNIFYLTDFKEFDGGYVSLGRGAKGGKITGKGTIRTGKLDFEDVYFVKELQFNLFSVSQMCDKKNSVLFTDTECFVLSRDFKLADESHVLLKVPRKNMYSVDIKSIVPKKDLTCLVAKATNDESMLWHRRLGHINFKNINKLVKDNLNRVLVVKPHFKTPYELFRGRAPAISFMRPFGCHVTILNTLDHLGTFDGKSDEGFFVGYSTNSKAFRVYNTRTRKVEEKLNIMFLENKPLIAGDGPKWLFDIDTLTESMNYVPVIAALDGDNHDNDGPNTKSEIDNQERPNVEHINTVRLRDDFFGADNDIRSLDGVELDISNISTPYHVPTTPNTRINKDHSLDNVIGDIQSGVQTRKMIVTTDEQGFTSAIYEEKTHEYLHTCLFACFLSQEEPKRITNALKDPAWVEAMQEELLGKIDQTMFIKRQKEDILLIQVYVDDIIFGSTKKELCIDFEPVSTPMDKEKALLKDSDGDDVDVHLYSTLIELYSSHQSLLANLELCDKHNMVAFLKKPQGSKDFHQIVDFLNASHIRYDLTENLTIYVSLINQFWCTASARTLDNREIELNAIVDGQVKTITEASVKRHIKLADANGISTLPTIEIFKQLALMGYVTDSDKLTFQKGHFSPQWRFLIHTILHCLSPKKTS</sequence>
<organism evidence="3">
    <name type="scientific">Tanacetum cinerariifolium</name>
    <name type="common">Dalmatian daisy</name>
    <name type="synonym">Chrysanthemum cinerariifolium</name>
    <dbReference type="NCBI Taxonomy" id="118510"/>
    <lineage>
        <taxon>Eukaryota</taxon>
        <taxon>Viridiplantae</taxon>
        <taxon>Streptophyta</taxon>
        <taxon>Embryophyta</taxon>
        <taxon>Tracheophyta</taxon>
        <taxon>Spermatophyta</taxon>
        <taxon>Magnoliopsida</taxon>
        <taxon>eudicotyledons</taxon>
        <taxon>Gunneridae</taxon>
        <taxon>Pentapetalae</taxon>
        <taxon>asterids</taxon>
        <taxon>campanulids</taxon>
        <taxon>Asterales</taxon>
        <taxon>Asteraceae</taxon>
        <taxon>Asteroideae</taxon>
        <taxon>Anthemideae</taxon>
        <taxon>Anthemidinae</taxon>
        <taxon>Tanacetum</taxon>
    </lineage>
</organism>
<feature type="region of interest" description="Disordered" evidence="1">
    <location>
        <begin position="74"/>
        <end position="99"/>
    </location>
</feature>
<dbReference type="GO" id="GO:0008270">
    <property type="term" value="F:zinc ion binding"/>
    <property type="evidence" value="ECO:0007669"/>
    <property type="project" value="InterPro"/>
</dbReference>
<feature type="domain" description="CCHC-type" evidence="2">
    <location>
        <begin position="575"/>
        <end position="591"/>
    </location>
</feature>
<feature type="compositionally biased region" description="Acidic residues" evidence="1">
    <location>
        <begin position="733"/>
        <end position="745"/>
    </location>
</feature>
<accession>A0A6L2KBJ9</accession>
<dbReference type="Pfam" id="PF13976">
    <property type="entry name" value="gag_pre-integrs"/>
    <property type="match status" value="1"/>
</dbReference>
<dbReference type="EMBL" id="BKCJ010002185">
    <property type="protein sequence ID" value="GEU46838.1"/>
    <property type="molecule type" value="Genomic_DNA"/>
</dbReference>
<evidence type="ECO:0000313" key="3">
    <source>
        <dbReference type="EMBL" id="GEU46838.1"/>
    </source>
</evidence>
<comment type="caution">
    <text evidence="3">The sequence shown here is derived from an EMBL/GenBank/DDBJ whole genome shotgun (WGS) entry which is preliminary data.</text>
</comment>
<dbReference type="PANTHER" id="PTHR42648:SF32">
    <property type="entry name" value="RIBONUCLEASE H-LIKE DOMAIN, GAG-PRE-INTEGRASE DOMAIN PROTEIN-RELATED"/>
    <property type="match status" value="1"/>
</dbReference>
<dbReference type="InterPro" id="IPR057670">
    <property type="entry name" value="SH3_retrovirus"/>
</dbReference>
<gene>
    <name evidence="3" type="ORF">Tci_018816</name>
</gene>
<dbReference type="GO" id="GO:0003676">
    <property type="term" value="F:nucleic acid binding"/>
    <property type="evidence" value="ECO:0007669"/>
    <property type="project" value="InterPro"/>
</dbReference>
<feature type="domain" description="CCHC-type" evidence="2">
    <location>
        <begin position="141"/>
        <end position="157"/>
    </location>
</feature>
<evidence type="ECO:0000259" key="2">
    <source>
        <dbReference type="SMART" id="SM00343"/>
    </source>
</evidence>
<feature type="compositionally biased region" description="Basic and acidic residues" evidence="1">
    <location>
        <begin position="84"/>
        <end position="99"/>
    </location>
</feature>
<proteinExistence type="predicted"/>
<name>A0A6L2KBJ9_TANCI</name>
<dbReference type="SMART" id="SM00343">
    <property type="entry name" value="ZnF_C2HC"/>
    <property type="match status" value="3"/>
</dbReference>
<feature type="domain" description="CCHC-type" evidence="2">
    <location>
        <begin position="176"/>
        <end position="192"/>
    </location>
</feature>
<feature type="compositionally biased region" description="Basic and acidic residues" evidence="1">
    <location>
        <begin position="746"/>
        <end position="756"/>
    </location>
</feature>
<evidence type="ECO:0000256" key="1">
    <source>
        <dbReference type="SAM" id="MobiDB-lite"/>
    </source>
</evidence>
<dbReference type="InterPro" id="IPR025724">
    <property type="entry name" value="GAG-pre-integrase_dom"/>
</dbReference>